<dbReference type="InterPro" id="IPR050557">
    <property type="entry name" value="RTX_toxin/Mannuronan_C5-epim"/>
</dbReference>
<evidence type="ECO:0000256" key="1">
    <source>
        <dbReference type="ARBA" id="ARBA00004613"/>
    </source>
</evidence>
<evidence type="ECO:0000259" key="4">
    <source>
        <dbReference type="PROSITE" id="PS50268"/>
    </source>
</evidence>
<dbReference type="OrthoDB" id="230391at2"/>
<dbReference type="Gene3D" id="2.150.10.10">
    <property type="entry name" value="Serralysin-like metalloprotease, C-terminal"/>
    <property type="match status" value="2"/>
</dbReference>
<keyword evidence="2" id="KW-0964">Secreted</keyword>
<dbReference type="KEGG" id="aagg:ETAA8_36460"/>
<dbReference type="CDD" id="cd11304">
    <property type="entry name" value="Cadherin_repeat"/>
    <property type="match status" value="1"/>
</dbReference>
<dbReference type="InterPro" id="IPR011049">
    <property type="entry name" value="Serralysin-like_metalloprot_C"/>
</dbReference>
<dbReference type="InterPro" id="IPR045474">
    <property type="entry name" value="GEVED"/>
</dbReference>
<accession>A0A517YE99</accession>
<comment type="subcellular location">
    <subcellularLocation>
        <location evidence="1">Secreted</location>
    </subcellularLocation>
</comment>
<dbReference type="SUPFAM" id="SSF51120">
    <property type="entry name" value="beta-Roll"/>
    <property type="match status" value="2"/>
</dbReference>
<dbReference type="EMBL" id="CP036274">
    <property type="protein sequence ID" value="QDU28544.1"/>
    <property type="molecule type" value="Genomic_DNA"/>
</dbReference>
<gene>
    <name evidence="5" type="primary">hlyA_10</name>
    <name evidence="5" type="ORF">ETAA8_36460</name>
</gene>
<dbReference type="PROSITE" id="PS50268">
    <property type="entry name" value="CADHERIN_2"/>
    <property type="match status" value="1"/>
</dbReference>
<keyword evidence="6" id="KW-1185">Reference proteome</keyword>
<dbReference type="RefSeq" id="WP_145091006.1">
    <property type="nucleotide sequence ID" value="NZ_CP036274.1"/>
</dbReference>
<feature type="region of interest" description="Disordered" evidence="3">
    <location>
        <begin position="1089"/>
        <end position="1119"/>
    </location>
</feature>
<dbReference type="PANTHER" id="PTHR38340:SF1">
    <property type="entry name" value="S-LAYER PROTEIN"/>
    <property type="match status" value="1"/>
</dbReference>
<organism evidence="5 6">
    <name type="scientific">Anatilimnocola aggregata</name>
    <dbReference type="NCBI Taxonomy" id="2528021"/>
    <lineage>
        <taxon>Bacteria</taxon>
        <taxon>Pseudomonadati</taxon>
        <taxon>Planctomycetota</taxon>
        <taxon>Planctomycetia</taxon>
        <taxon>Pirellulales</taxon>
        <taxon>Pirellulaceae</taxon>
        <taxon>Anatilimnocola</taxon>
    </lineage>
</organism>
<dbReference type="Pfam" id="PF00028">
    <property type="entry name" value="Cadherin"/>
    <property type="match status" value="1"/>
</dbReference>
<dbReference type="GO" id="GO:0007156">
    <property type="term" value="P:homophilic cell adhesion via plasma membrane adhesion molecules"/>
    <property type="evidence" value="ECO:0007669"/>
    <property type="project" value="InterPro"/>
</dbReference>
<dbReference type="GO" id="GO:0005509">
    <property type="term" value="F:calcium ion binding"/>
    <property type="evidence" value="ECO:0007669"/>
    <property type="project" value="InterPro"/>
</dbReference>
<dbReference type="Proteomes" id="UP000315017">
    <property type="component" value="Chromosome"/>
</dbReference>
<dbReference type="GO" id="GO:0016020">
    <property type="term" value="C:membrane"/>
    <property type="evidence" value="ECO:0007669"/>
    <property type="project" value="InterPro"/>
</dbReference>
<protein>
    <submittedName>
        <fullName evidence="5">Hemolysin, chromosomal</fullName>
    </submittedName>
</protein>
<evidence type="ECO:0000313" key="5">
    <source>
        <dbReference type="EMBL" id="QDU28544.1"/>
    </source>
</evidence>
<name>A0A517YE99_9BACT</name>
<dbReference type="InterPro" id="IPR002126">
    <property type="entry name" value="Cadherin-like_dom"/>
</dbReference>
<dbReference type="PANTHER" id="PTHR38340">
    <property type="entry name" value="S-LAYER PROTEIN"/>
    <property type="match status" value="1"/>
</dbReference>
<dbReference type="Gene3D" id="2.60.40.60">
    <property type="entry name" value="Cadherins"/>
    <property type="match status" value="1"/>
</dbReference>
<dbReference type="InterPro" id="IPR001343">
    <property type="entry name" value="Hemolysn_Ca-bd"/>
</dbReference>
<dbReference type="Pfam" id="PF00353">
    <property type="entry name" value="HemolysinCabind"/>
    <property type="match status" value="4"/>
</dbReference>
<dbReference type="GO" id="GO:0005576">
    <property type="term" value="C:extracellular region"/>
    <property type="evidence" value="ECO:0007669"/>
    <property type="project" value="UniProtKB-SubCell"/>
</dbReference>
<dbReference type="Pfam" id="PF20009">
    <property type="entry name" value="GEVED"/>
    <property type="match status" value="1"/>
</dbReference>
<dbReference type="InterPro" id="IPR018511">
    <property type="entry name" value="Hemolysin-typ_Ca-bd_CS"/>
</dbReference>
<sequence>MFWFIFCFKNYIGGIVMHQSVKRWFQSLKHALLSDKGPSAERAKNGIRRAARKSLRLEALEERSMFAVAVVDNGSELVISTNANDNVKISAAAGILSVSSTTGLVNGNAQSGGVSTATFNLADFTTINVFSENASPLRFENVEIAGSAEFANESIVAIANHIDLTTGPLSVSGLSLATAVLGAAITVDHAINSTGNVSLIPLGASVSVQAPINAAGSNVTLIAGTLVPSNFTVTQTSAGAITAASVRADGAGGVDLSPAANVVGTIAGGVSGAGNFKFNNDANLTVGLVNVNGIQVTNGDVSLSVTATHSITTDRPIGANGTNKTITLAADSIDLDEGQSLGAANVVLQTVGAGANLTLGNAGLTNNELNAINATNLTVQAAGTITVSGAIDLVDNVSHLITLRAPAVNVANSISGNSSTGTLRFETNSLSLNGAIPHSVSAPAVEISTTANVAFNSTFNAGGMDFMPAELAALDEGIVDTLRIITTGDISFTGLTTDFADGFTLTSSAAVALQAGGTISTSSGGAIIASQLAAKGNSVALTSTSNMIASLAGSASGGNFEVTNSGAMTINTVDVGGRGIGATGINVTGAGNGIAVTAGGTLTVSQVVKAPGDITLTTTGSTSDLVTQHNSNYGINSSGGTTTLDSGRDIFLGTALGTGDVIGEGLVLNAVNDIFLDTTTYAEADGAAGVTVTAGGDVQIIRSIAFASRLNSNAAGAPISITTGAGKTFVVDSGSSGGVAANGGNITIETDNAELTSWAIATSGTVTWQTVTNGRGITLGSEVAGSLSLTDAELDLVEAGTLVVGSATTGAITVTADITRTASTAVELISASNIVQNGAAGSINTGGGTLLLTPGSTAEYQPNRSGADITASTASFTSGSDLDIVLNGTTVDTQYTQLNVAGTVNLTGVDLALSGSHTPVLGNVFTVVSATSRSGTFNGLANNDEITLNGETLRINYTATSVTLTAIGDPPVVDAVGPFSIPEYSAIATAVGTVTATDPDANPTFTWSITAGNTGGTFAINNAGEITVADSSLLVFTTNPTFTLTVQVSDGIYTDTGSVTINLTNVADYDYGDAPVTYGVAQHYEGDTGTGPLLGTRDYESASQPNATATGDDATGTDDEDGVTFSSTTLQPRINANVTLNASAAGIVDAWIDFNRNGMFDAAEKIASGLSVTTGANTFAVTVPDNAVTGTTYARFRISTAGSTLPTGLANDGEVEDYQLTIQNFAAGTAVLVDDPENPGPTNPDVLVITGRDNISDAIVVRTTSPGMVTVYMAPGGSLGTFPLASISRMIISGRSGNDSIVVESTAAKPINVPTTIYGDAGNDSISGGSGPDTIIGGDGVDSMAGNAGNDIFIGGNGNDVIAGGAGFDRIIEQPGAASVLATQLIVGTSTDRYSQIEQIELTGTAAGNSFVINNSTANVLIDGAGGNDTLSYTGDGNFVLTNSLLTRTSGATTATVTVTDITSVSLIGGAAANKFTVSEWTRTLAVNGGGGTDTIDDFGSDNYVLTPSQLQRSGRTAVSLVSVENAVLTSTTGTVDGTFTFDNWAGSATVNAGAGVDTLVVIDNAATMTLTNAKLTRTGRGAITFYGIEAAELTGGASANNINASAFSGKLQIDGKGGNDTLTSGSGVAIVFGGEGNDTLVAGSGPAVLVGGNGNDTLRVAGTPPGGSTAGHAILIGGAGIDKLTGGAGEDLLIDSSTDFDLIAADLANLLAHWTGVGSYQTRSAQLASDLNGQLNPDGVSDTLSGGIGALDLFFANLTGSATVKDKLLDLNRPSTEITINNV</sequence>
<evidence type="ECO:0000313" key="6">
    <source>
        <dbReference type="Proteomes" id="UP000315017"/>
    </source>
</evidence>
<evidence type="ECO:0000256" key="2">
    <source>
        <dbReference type="ARBA" id="ARBA00022525"/>
    </source>
</evidence>
<dbReference type="SMART" id="SM00112">
    <property type="entry name" value="CA"/>
    <property type="match status" value="1"/>
</dbReference>
<dbReference type="PRINTS" id="PR00313">
    <property type="entry name" value="CABNDNGRPT"/>
</dbReference>
<dbReference type="InterPro" id="IPR015919">
    <property type="entry name" value="Cadherin-like_sf"/>
</dbReference>
<feature type="domain" description="Cadherin" evidence="4">
    <location>
        <begin position="973"/>
        <end position="1077"/>
    </location>
</feature>
<dbReference type="PROSITE" id="PS00330">
    <property type="entry name" value="HEMOLYSIN_CALCIUM"/>
    <property type="match status" value="1"/>
</dbReference>
<proteinExistence type="predicted"/>
<evidence type="ECO:0000256" key="3">
    <source>
        <dbReference type="SAM" id="MobiDB-lite"/>
    </source>
</evidence>
<reference evidence="5 6" key="1">
    <citation type="submission" date="2019-02" db="EMBL/GenBank/DDBJ databases">
        <title>Deep-cultivation of Planctomycetes and their phenomic and genomic characterization uncovers novel biology.</title>
        <authorList>
            <person name="Wiegand S."/>
            <person name="Jogler M."/>
            <person name="Boedeker C."/>
            <person name="Pinto D."/>
            <person name="Vollmers J."/>
            <person name="Rivas-Marin E."/>
            <person name="Kohn T."/>
            <person name="Peeters S.H."/>
            <person name="Heuer A."/>
            <person name="Rast P."/>
            <person name="Oberbeckmann S."/>
            <person name="Bunk B."/>
            <person name="Jeske O."/>
            <person name="Meyerdierks A."/>
            <person name="Storesund J.E."/>
            <person name="Kallscheuer N."/>
            <person name="Luecker S."/>
            <person name="Lage O.M."/>
            <person name="Pohl T."/>
            <person name="Merkel B.J."/>
            <person name="Hornburger P."/>
            <person name="Mueller R.-W."/>
            <person name="Bruemmer F."/>
            <person name="Labrenz M."/>
            <person name="Spormann A.M."/>
            <person name="Op den Camp H."/>
            <person name="Overmann J."/>
            <person name="Amann R."/>
            <person name="Jetten M.S.M."/>
            <person name="Mascher T."/>
            <person name="Medema M.H."/>
            <person name="Devos D.P."/>
            <person name="Kaster A.-K."/>
            <person name="Ovreas L."/>
            <person name="Rohde M."/>
            <person name="Galperin M.Y."/>
            <person name="Jogler C."/>
        </authorList>
    </citation>
    <scope>NUCLEOTIDE SEQUENCE [LARGE SCALE GENOMIC DNA]</scope>
    <source>
        <strain evidence="5 6">ETA_A8</strain>
    </source>
</reference>
<dbReference type="SUPFAM" id="SSF49313">
    <property type="entry name" value="Cadherin-like"/>
    <property type="match status" value="1"/>
</dbReference>